<feature type="compositionally biased region" description="Basic and acidic residues" evidence="1">
    <location>
        <begin position="221"/>
        <end position="252"/>
    </location>
</feature>
<keyword evidence="3" id="KW-1185">Reference proteome</keyword>
<dbReference type="VEuPathDB" id="PiroplasmaDB:BEWA_051710"/>
<dbReference type="AlphaFoldDB" id="L1LCE8"/>
<dbReference type="OrthoDB" id="361012at2759"/>
<proteinExistence type="predicted"/>
<feature type="region of interest" description="Disordered" evidence="1">
    <location>
        <begin position="221"/>
        <end position="254"/>
    </location>
</feature>
<protein>
    <submittedName>
        <fullName evidence="2">Uncharacterized protein</fullName>
    </submittedName>
</protein>
<dbReference type="Proteomes" id="UP000031512">
    <property type="component" value="Unassembled WGS sequence"/>
</dbReference>
<organism evidence="2 3">
    <name type="scientific">Theileria equi strain WA</name>
    <dbReference type="NCBI Taxonomy" id="1537102"/>
    <lineage>
        <taxon>Eukaryota</taxon>
        <taxon>Sar</taxon>
        <taxon>Alveolata</taxon>
        <taxon>Apicomplexa</taxon>
        <taxon>Aconoidasida</taxon>
        <taxon>Piroplasmida</taxon>
        <taxon>Theileriidae</taxon>
        <taxon>Theileria</taxon>
    </lineage>
</organism>
<dbReference type="STRING" id="1537102.L1LCE8"/>
<dbReference type="EMBL" id="ACOU01000003">
    <property type="protein sequence ID" value="EKX73117.1"/>
    <property type="molecule type" value="Genomic_DNA"/>
</dbReference>
<dbReference type="GeneID" id="15803087"/>
<name>L1LCE8_THEEQ</name>
<evidence type="ECO:0000256" key="1">
    <source>
        <dbReference type="SAM" id="MobiDB-lite"/>
    </source>
</evidence>
<dbReference type="KEGG" id="beq:BEWA_051710"/>
<dbReference type="RefSeq" id="XP_004832569.1">
    <property type="nucleotide sequence ID" value="XM_004832512.1"/>
</dbReference>
<evidence type="ECO:0000313" key="3">
    <source>
        <dbReference type="Proteomes" id="UP000031512"/>
    </source>
</evidence>
<reference evidence="2 3" key="1">
    <citation type="journal article" date="2012" name="BMC Genomics">
        <title>Comparative genomic analysis and phylogenetic position of Theileria equi.</title>
        <authorList>
            <person name="Kappmeyer L.S."/>
            <person name="Thiagarajan M."/>
            <person name="Herndon D.R."/>
            <person name="Ramsay J.D."/>
            <person name="Caler E."/>
            <person name="Djikeng A."/>
            <person name="Gillespie J.J."/>
            <person name="Lau A.O."/>
            <person name="Roalson E.H."/>
            <person name="Silva J.C."/>
            <person name="Silva M.G."/>
            <person name="Suarez C.E."/>
            <person name="Ueti M.W."/>
            <person name="Nene V.M."/>
            <person name="Mealey R.H."/>
            <person name="Knowles D.P."/>
            <person name="Brayton K.A."/>
        </authorList>
    </citation>
    <scope>NUCLEOTIDE SEQUENCE [LARGE SCALE GENOMIC DNA]</scope>
    <source>
        <strain evidence="2 3">WA</strain>
    </source>
</reference>
<sequence>MNKQQFIPVNLYFHTNKQEWRARYIDNGVKKAKHFSCKRYNYKRAYLLGTVFMRYLHNEADLPSNEFLTLWLSVVQNFKSLEENYKPKEPVNKECRFSSRIRRTTQTENVQVENLNEVLDYLHVDNREFMNKVIDDVEFKTFISKPSSPSIPDIHIGGLRNDAEQLYQALSKYKARPNVPSDNPLRVKEIKVEPSKNSLHNTFMRIFGKISNSITISKNVKLEESDPKDSSREGTSKPSDDKAPDESHDRKSNYANFDLKSQVSLLKRINNTLLKDVHPLLVKQLESGNTMHESFDIFSSDPLNTLLDTLESIIDHNKRIIKKMCPDMDSEVEQFCHPPSLKYPLDTFSQDLICDVRMSNILEEPIINMQNPRNSLYDQANSGYLPKPSNHSAIIKEEDNEKMDDKNLKQSMEYRKICNEKLRSLIEQTEDLDSDDFYTVVSKCIDDESKAMSDLESLIKISNRTGNKLQDEHSLLFGTKLYDVDGEYRNKHIQVSYVNGKIIPSSAMHLQHEFSRKDTGIVLRGRDKIDVYFDVLLKNLTKYKNQGSYILQILGTMSFIDKKINSIVAQYEKMHRALYRYHSEHKDADSTHALEELLNLEVLHIVCETLIETKMKFINQIYGNVNAQLGILHSIMPAKYYDAFTRILYGIK</sequence>
<evidence type="ECO:0000313" key="2">
    <source>
        <dbReference type="EMBL" id="EKX73117.1"/>
    </source>
</evidence>
<accession>L1LCE8</accession>
<dbReference type="eggNOG" id="ENOG502T2PR">
    <property type="taxonomic scope" value="Eukaryota"/>
</dbReference>
<gene>
    <name evidence="2" type="ORF">BEWA_051710</name>
</gene>
<comment type="caution">
    <text evidence="2">The sequence shown here is derived from an EMBL/GenBank/DDBJ whole genome shotgun (WGS) entry which is preliminary data.</text>
</comment>